<dbReference type="STRING" id="861557.E3S2T0"/>
<dbReference type="Proteomes" id="UP000001067">
    <property type="component" value="Unassembled WGS sequence"/>
</dbReference>
<dbReference type="eggNOG" id="ENOG502S5WB">
    <property type="taxonomic scope" value="Eukaryota"/>
</dbReference>
<feature type="compositionally biased region" description="Basic residues" evidence="1">
    <location>
        <begin position="490"/>
        <end position="499"/>
    </location>
</feature>
<feature type="compositionally biased region" description="Polar residues" evidence="1">
    <location>
        <begin position="538"/>
        <end position="551"/>
    </location>
</feature>
<dbReference type="InterPro" id="IPR040976">
    <property type="entry name" value="Pkinase_fungal"/>
</dbReference>
<dbReference type="EMBL" id="GL536804">
    <property type="protein sequence ID" value="EFQ87720.1"/>
    <property type="molecule type" value="Genomic_DNA"/>
</dbReference>
<dbReference type="PANTHER" id="PTHR38248:SF2">
    <property type="entry name" value="FUNK1 11"/>
    <property type="match status" value="1"/>
</dbReference>
<dbReference type="SUPFAM" id="SSF56112">
    <property type="entry name" value="Protein kinase-like (PK-like)"/>
    <property type="match status" value="1"/>
</dbReference>
<reference evidence="3 4" key="1">
    <citation type="journal article" date="2010" name="Genome Biol.">
        <title>A first genome assembly of the barley fungal pathogen Pyrenophora teres f. teres.</title>
        <authorList>
            <person name="Ellwood S.R."/>
            <person name="Liu Z."/>
            <person name="Syme R.A."/>
            <person name="Lai Z."/>
            <person name="Hane J.K."/>
            <person name="Keiper F."/>
            <person name="Moffat C.S."/>
            <person name="Oliver R.P."/>
            <person name="Friesen T.L."/>
        </authorList>
    </citation>
    <scope>NUCLEOTIDE SEQUENCE [LARGE SCALE GENOMIC DNA]</scope>
    <source>
        <strain evidence="3 4">0-1</strain>
    </source>
</reference>
<keyword evidence="4" id="KW-1185">Reference proteome</keyword>
<protein>
    <recommendedName>
        <fullName evidence="2">Fungal-type protein kinase domain-containing protein</fullName>
    </recommendedName>
</protein>
<accession>E3S2T0</accession>
<dbReference type="Pfam" id="PF17667">
    <property type="entry name" value="Pkinase_fungal"/>
    <property type="match status" value="1"/>
</dbReference>
<feature type="domain" description="Fungal-type protein kinase" evidence="2">
    <location>
        <begin position="261"/>
        <end position="677"/>
    </location>
</feature>
<dbReference type="PANTHER" id="PTHR38248">
    <property type="entry name" value="FUNK1 6"/>
    <property type="match status" value="1"/>
</dbReference>
<name>E3S2T0_PYRTT</name>
<gene>
    <name evidence="3" type="ORF">PTT_16656</name>
</gene>
<evidence type="ECO:0000313" key="4">
    <source>
        <dbReference type="Proteomes" id="UP000001067"/>
    </source>
</evidence>
<organism evidence="4">
    <name type="scientific">Pyrenophora teres f. teres (strain 0-1)</name>
    <name type="common">Barley net blotch fungus</name>
    <name type="synonym">Drechslera teres f. teres</name>
    <dbReference type="NCBI Taxonomy" id="861557"/>
    <lineage>
        <taxon>Eukaryota</taxon>
        <taxon>Fungi</taxon>
        <taxon>Dikarya</taxon>
        <taxon>Ascomycota</taxon>
        <taxon>Pezizomycotina</taxon>
        <taxon>Dothideomycetes</taxon>
        <taxon>Pleosporomycetidae</taxon>
        <taxon>Pleosporales</taxon>
        <taxon>Pleosporineae</taxon>
        <taxon>Pleosporaceae</taxon>
        <taxon>Pyrenophora</taxon>
    </lineage>
</organism>
<proteinExistence type="predicted"/>
<evidence type="ECO:0000256" key="1">
    <source>
        <dbReference type="SAM" id="MobiDB-lite"/>
    </source>
</evidence>
<sequence length="777" mass="87708">MSSLDAIQSHPIAERLDPFHKQYTTEALDPDQVLSTGLSDYAQMLLKALLAYFQTSPAVHVLPSVNRRQNLFDDILQLSGSINSTFDPNRVRPLLVAVIQRQPDQALWNAIRTAVTETTPPPRRTSSFRHTPLSMNTGSIANSAERRIHVDKELKIELENIYTDVPGFSETFFEDVQGLEPAAQAVFDKCMEGDSPLFGVESGWQGWPEGAQESKVLNWLVSLTDRLVNLAEGYQPMSATPRRLRAEPNQPLQGSTADRKLDISFVDVDDGGNNRALQWSDILIPGELKSNPTADRSPNTWLDLGRYARESLAAQDNRRFVHGFTLCGSLMRLWLFDRLGAIASEHFDVNKDGLQFVSTVLGFLWMSKEQLGFDPTIIIDGDKRYIEIERENGKERLIIERVVQRVRYVAGRATTCWVAHKDGDPKTPLVIKDSWQYPEREEEGELLREAAKAQVVNVARYYYHETVRVGAKDDTVCGNVRRGLDVTKGIRYRPGRKTSRPSTAVPSFTASRKGSSSSVARQKRPSGQTNAAAPASKRTCSSSLAQEQTTPVDRVHRRLIVQDFGKPIYKASSRDSLLAGMIGCINGYESLYQNANMLQCDISPNNLMVNEDDNNPSLPAFLIDLDLAIKTDREKSSGARGKTGTRAFIAVGILIHDEPRSFMHDLESFFWVLFWICIHYDGQTPRVVPEFDRWNYLEMPLLGTIKIGIGGHEDVFEHYAKEHFTEYYKPLMKHVDRLRAKLFPGNNNWSVENPNLFSEMRDILQTARDELKNEETS</sequence>
<evidence type="ECO:0000259" key="2">
    <source>
        <dbReference type="Pfam" id="PF17667"/>
    </source>
</evidence>
<evidence type="ECO:0000313" key="3">
    <source>
        <dbReference type="EMBL" id="EFQ87720.1"/>
    </source>
</evidence>
<feature type="region of interest" description="Disordered" evidence="1">
    <location>
        <begin position="117"/>
        <end position="136"/>
    </location>
</feature>
<feature type="region of interest" description="Disordered" evidence="1">
    <location>
        <begin position="488"/>
        <end position="551"/>
    </location>
</feature>
<feature type="compositionally biased region" description="Low complexity" evidence="1">
    <location>
        <begin position="117"/>
        <end position="132"/>
    </location>
</feature>
<dbReference type="AlphaFoldDB" id="E3S2T0"/>
<dbReference type="InterPro" id="IPR011009">
    <property type="entry name" value="Kinase-like_dom_sf"/>
</dbReference>
<dbReference type="HOGENOM" id="CLU_005513_5_0_1"/>
<feature type="compositionally biased region" description="Polar residues" evidence="1">
    <location>
        <begin position="500"/>
        <end position="531"/>
    </location>
</feature>
<dbReference type="OrthoDB" id="5584477at2759"/>
<dbReference type="Gene3D" id="1.10.510.10">
    <property type="entry name" value="Transferase(Phosphotransferase) domain 1"/>
    <property type="match status" value="1"/>
</dbReference>
<dbReference type="KEGG" id="pte:PTT_16656"/>